<comment type="caution">
    <text evidence="2">The sequence shown here is derived from an EMBL/GenBank/DDBJ whole genome shotgun (WGS) entry which is preliminary data.</text>
</comment>
<accession>A0ABT2T7Q6</accession>
<dbReference type="Proteomes" id="UP001652394">
    <property type="component" value="Unassembled WGS sequence"/>
</dbReference>
<keyword evidence="1" id="KW-0472">Membrane</keyword>
<evidence type="ECO:0000313" key="3">
    <source>
        <dbReference type="Proteomes" id="UP001652394"/>
    </source>
</evidence>
<keyword evidence="1" id="KW-0812">Transmembrane</keyword>
<gene>
    <name evidence="2" type="ORF">OCV51_01240</name>
</gene>
<evidence type="ECO:0000256" key="1">
    <source>
        <dbReference type="SAM" id="Phobius"/>
    </source>
</evidence>
<name>A0ABT2T7Q6_9FIRM</name>
<feature type="transmembrane region" description="Helical" evidence="1">
    <location>
        <begin position="6"/>
        <end position="34"/>
    </location>
</feature>
<feature type="transmembrane region" description="Helical" evidence="1">
    <location>
        <begin position="114"/>
        <end position="136"/>
    </location>
</feature>
<reference evidence="2 3" key="1">
    <citation type="journal article" date="2021" name="ISME Commun">
        <title>Automated analysis of genomic sequences facilitates high-throughput and comprehensive description of bacteria.</title>
        <authorList>
            <person name="Hitch T.C.A."/>
        </authorList>
    </citation>
    <scope>NUCLEOTIDE SEQUENCE [LARGE SCALE GENOMIC DNA]</scope>
    <source>
        <strain evidence="2 3">H2_18</strain>
    </source>
</reference>
<dbReference type="Pfam" id="PF13782">
    <property type="entry name" value="SpoVAB"/>
    <property type="match status" value="1"/>
</dbReference>
<evidence type="ECO:0000313" key="2">
    <source>
        <dbReference type="EMBL" id="MCU6746294.1"/>
    </source>
</evidence>
<dbReference type="EMBL" id="JAOQJX010000001">
    <property type="protein sequence ID" value="MCU6746294.1"/>
    <property type="molecule type" value="Genomic_DNA"/>
</dbReference>
<feature type="transmembrane region" description="Helical" evidence="1">
    <location>
        <begin position="80"/>
        <end position="102"/>
    </location>
</feature>
<feature type="transmembrane region" description="Helical" evidence="1">
    <location>
        <begin position="46"/>
        <end position="68"/>
    </location>
</feature>
<sequence length="138" mass="15135">MWGSQILLAVIGLSAGIVVAGGLFSFIIELGVVADFADRTHTADKILLYEDSVAFGGILGNLFLIFQIEIPYMKWLLPVFGLMAGIFVGCWAMALAEILNVFPVFIRRVKIVRYIPLFIAGMAIGKGLGACLFFSMRW</sequence>
<protein>
    <submittedName>
        <fullName evidence="2">Stage V sporulation protein AB</fullName>
    </submittedName>
</protein>
<organism evidence="2 3">
    <name type="scientific">Faecalicatena acetigenes</name>
    <dbReference type="NCBI Taxonomy" id="2981790"/>
    <lineage>
        <taxon>Bacteria</taxon>
        <taxon>Bacillati</taxon>
        <taxon>Bacillota</taxon>
        <taxon>Clostridia</taxon>
        <taxon>Lachnospirales</taxon>
        <taxon>Lachnospiraceae</taxon>
        <taxon>Faecalicatena</taxon>
    </lineage>
</organism>
<dbReference type="InterPro" id="IPR020144">
    <property type="entry name" value="SpoVAB"/>
</dbReference>
<keyword evidence="1" id="KW-1133">Transmembrane helix</keyword>
<proteinExistence type="predicted"/>
<dbReference type="RefSeq" id="WP_059067271.1">
    <property type="nucleotide sequence ID" value="NZ_JAOQJX010000001.1"/>
</dbReference>
<keyword evidence="3" id="KW-1185">Reference proteome</keyword>